<dbReference type="PANTHER" id="PTHR30329">
    <property type="entry name" value="STATOR ELEMENT OF FLAGELLAR MOTOR COMPLEX"/>
    <property type="match status" value="1"/>
</dbReference>
<dbReference type="InterPro" id="IPR036737">
    <property type="entry name" value="OmpA-like_sf"/>
</dbReference>
<dbReference type="GO" id="GO:0016020">
    <property type="term" value="C:membrane"/>
    <property type="evidence" value="ECO:0007669"/>
    <property type="project" value="UniProtKB-UniRule"/>
</dbReference>
<reference evidence="4" key="1">
    <citation type="submission" date="2022-11" db="EMBL/GenBank/DDBJ databases">
        <title>Lacinutrix neustonica HL-RS19T sp. nov., isolated from the surface microlayer sample of brackish Lake Shihwa.</title>
        <authorList>
            <person name="Choi J.Y."/>
            <person name="Hwang C.Y."/>
        </authorList>
    </citation>
    <scope>NUCLEOTIDE SEQUENCE</scope>
    <source>
        <strain evidence="4">HL-RS19</strain>
    </source>
</reference>
<accession>A0A9E8SC43</accession>
<protein>
    <submittedName>
        <fullName evidence="4">OmpA family protein</fullName>
    </submittedName>
</protein>
<dbReference type="Proteomes" id="UP001164705">
    <property type="component" value="Chromosome"/>
</dbReference>
<dbReference type="EMBL" id="CP113088">
    <property type="protein sequence ID" value="WAC00903.1"/>
    <property type="molecule type" value="Genomic_DNA"/>
</dbReference>
<evidence type="ECO:0000313" key="4">
    <source>
        <dbReference type="EMBL" id="WAC00903.1"/>
    </source>
</evidence>
<gene>
    <name evidence="4" type="ORF">N7U66_11720</name>
</gene>
<dbReference type="PANTHER" id="PTHR30329:SF21">
    <property type="entry name" value="LIPOPROTEIN YIAD-RELATED"/>
    <property type="match status" value="1"/>
</dbReference>
<dbReference type="InterPro" id="IPR050330">
    <property type="entry name" value="Bact_OuterMem_StrucFunc"/>
</dbReference>
<evidence type="ECO:0000259" key="3">
    <source>
        <dbReference type="PROSITE" id="PS51123"/>
    </source>
</evidence>
<dbReference type="InterPro" id="IPR006665">
    <property type="entry name" value="OmpA-like"/>
</dbReference>
<keyword evidence="5" id="KW-1185">Reference proteome</keyword>
<evidence type="ECO:0000256" key="1">
    <source>
        <dbReference type="PROSITE-ProRule" id="PRU00473"/>
    </source>
</evidence>
<organism evidence="4 5">
    <name type="scientific">Lacinutrix neustonica</name>
    <dbReference type="NCBI Taxonomy" id="2980107"/>
    <lineage>
        <taxon>Bacteria</taxon>
        <taxon>Pseudomonadati</taxon>
        <taxon>Bacteroidota</taxon>
        <taxon>Flavobacteriia</taxon>
        <taxon>Flavobacteriales</taxon>
        <taxon>Flavobacteriaceae</taxon>
        <taxon>Lacinutrix</taxon>
    </lineage>
</organism>
<dbReference type="KEGG" id="lnu:N7U66_11720"/>
<dbReference type="AlphaFoldDB" id="A0A9E8SC43"/>
<dbReference type="Pfam" id="PF00691">
    <property type="entry name" value="OmpA"/>
    <property type="match status" value="1"/>
</dbReference>
<keyword evidence="1" id="KW-0472">Membrane</keyword>
<feature type="domain" description="OmpA-like" evidence="3">
    <location>
        <begin position="27"/>
        <end position="144"/>
    </location>
</feature>
<sequence length="144" mass="16016">MYYGPLHYNISTTIEGDPGVELALIALRQDIQANSLVMYFDIGNAAITLSPEQKEIVAKMSRYIDKANDNAVIEIIGHTDDIGDWDSNVKLALSRANFAKEYFVENNILETKIKTTSKGPDQPIADNATEEGRSKNRRVVVTIN</sequence>
<dbReference type="RefSeq" id="WP_267675451.1">
    <property type="nucleotide sequence ID" value="NZ_CP113088.1"/>
</dbReference>
<evidence type="ECO:0000313" key="5">
    <source>
        <dbReference type="Proteomes" id="UP001164705"/>
    </source>
</evidence>
<proteinExistence type="predicted"/>
<name>A0A9E8SC43_9FLAO</name>
<evidence type="ECO:0000256" key="2">
    <source>
        <dbReference type="SAM" id="MobiDB-lite"/>
    </source>
</evidence>
<feature type="region of interest" description="Disordered" evidence="2">
    <location>
        <begin position="115"/>
        <end position="144"/>
    </location>
</feature>
<dbReference type="Gene3D" id="3.30.1330.60">
    <property type="entry name" value="OmpA-like domain"/>
    <property type="match status" value="1"/>
</dbReference>
<dbReference type="PROSITE" id="PS51123">
    <property type="entry name" value="OMPA_2"/>
    <property type="match status" value="1"/>
</dbReference>
<dbReference type="SUPFAM" id="SSF103088">
    <property type="entry name" value="OmpA-like"/>
    <property type="match status" value="1"/>
</dbReference>
<dbReference type="CDD" id="cd07185">
    <property type="entry name" value="OmpA_C-like"/>
    <property type="match status" value="1"/>
</dbReference>